<evidence type="ECO:0000313" key="2">
    <source>
        <dbReference type="Proteomes" id="UP000634136"/>
    </source>
</evidence>
<accession>A0A835CK56</accession>
<dbReference type="AlphaFoldDB" id="A0A835CK56"/>
<organism evidence="1 2">
    <name type="scientific">Senna tora</name>
    <dbReference type="NCBI Taxonomy" id="362788"/>
    <lineage>
        <taxon>Eukaryota</taxon>
        <taxon>Viridiplantae</taxon>
        <taxon>Streptophyta</taxon>
        <taxon>Embryophyta</taxon>
        <taxon>Tracheophyta</taxon>
        <taxon>Spermatophyta</taxon>
        <taxon>Magnoliopsida</taxon>
        <taxon>eudicotyledons</taxon>
        <taxon>Gunneridae</taxon>
        <taxon>Pentapetalae</taxon>
        <taxon>rosids</taxon>
        <taxon>fabids</taxon>
        <taxon>Fabales</taxon>
        <taxon>Fabaceae</taxon>
        <taxon>Caesalpinioideae</taxon>
        <taxon>Cassia clade</taxon>
        <taxon>Senna</taxon>
    </lineage>
</organism>
<dbReference type="EMBL" id="JAAIUW010000001">
    <property type="protein sequence ID" value="KAF7844336.1"/>
    <property type="molecule type" value="Genomic_DNA"/>
</dbReference>
<reference evidence="1" key="1">
    <citation type="submission" date="2020-09" db="EMBL/GenBank/DDBJ databases">
        <title>Genome-Enabled Discovery of Anthraquinone Biosynthesis in Senna tora.</title>
        <authorList>
            <person name="Kang S.-H."/>
            <person name="Pandey R.P."/>
            <person name="Lee C.-M."/>
            <person name="Sim J.-S."/>
            <person name="Jeong J.-T."/>
            <person name="Choi B.-S."/>
            <person name="Jung M."/>
            <person name="Ginzburg D."/>
            <person name="Zhao K."/>
            <person name="Won S.Y."/>
            <person name="Oh T.-J."/>
            <person name="Yu Y."/>
            <person name="Kim N.-H."/>
            <person name="Lee O.R."/>
            <person name="Lee T.-H."/>
            <person name="Bashyal P."/>
            <person name="Kim T.-S."/>
            <person name="Lee W.-H."/>
            <person name="Kawkins C."/>
            <person name="Kim C.-K."/>
            <person name="Kim J.S."/>
            <person name="Ahn B.O."/>
            <person name="Rhee S.Y."/>
            <person name="Sohng J.K."/>
        </authorList>
    </citation>
    <scope>NUCLEOTIDE SEQUENCE</scope>
    <source>
        <tissue evidence="1">Leaf</tissue>
    </source>
</reference>
<keyword evidence="2" id="KW-1185">Reference proteome</keyword>
<protein>
    <submittedName>
        <fullName evidence="1">Uncharacterized protein</fullName>
    </submittedName>
</protein>
<proteinExistence type="predicted"/>
<gene>
    <name evidence="1" type="ORF">G2W53_001241</name>
</gene>
<name>A0A835CK56_9FABA</name>
<sequence>MRNKKSIKEEIVPDFSHGPIFSPVRSHLHGVGVNAPPHGIGVNPLSHGVDFKWQRRVLSCALLLLSRTKVGLK</sequence>
<evidence type="ECO:0000313" key="1">
    <source>
        <dbReference type="EMBL" id="KAF7844336.1"/>
    </source>
</evidence>
<dbReference type="Proteomes" id="UP000634136">
    <property type="component" value="Unassembled WGS sequence"/>
</dbReference>
<comment type="caution">
    <text evidence="1">The sequence shown here is derived from an EMBL/GenBank/DDBJ whole genome shotgun (WGS) entry which is preliminary data.</text>
</comment>